<evidence type="ECO:0000256" key="3">
    <source>
        <dbReference type="ARBA" id="ARBA00023054"/>
    </source>
</evidence>
<evidence type="ECO:0000256" key="1">
    <source>
        <dbReference type="ARBA" id="ARBA00009764"/>
    </source>
</evidence>
<comment type="similarity">
    <text evidence="1 5">Belongs to the FliD family.</text>
</comment>
<keyword evidence="8" id="KW-0969">Cilium</keyword>
<comment type="subunit">
    <text evidence="2 5">Homopentamer.</text>
</comment>
<dbReference type="Pfam" id="PF02465">
    <property type="entry name" value="FliD_N"/>
    <property type="match status" value="1"/>
</dbReference>
<dbReference type="EMBL" id="JACHVY010000001">
    <property type="protein sequence ID" value="MBB2899678.1"/>
    <property type="molecule type" value="Genomic_DNA"/>
</dbReference>
<evidence type="ECO:0000259" key="7">
    <source>
        <dbReference type="Pfam" id="PF07195"/>
    </source>
</evidence>
<dbReference type="GO" id="GO:0009424">
    <property type="term" value="C:bacterial-type flagellum hook"/>
    <property type="evidence" value="ECO:0007669"/>
    <property type="project" value="UniProtKB-UniRule"/>
</dbReference>
<feature type="domain" description="Flagellar hook-associated protein 2 N-terminal" evidence="6">
    <location>
        <begin position="13"/>
        <end position="107"/>
    </location>
</feature>
<comment type="function">
    <text evidence="5">Required for morphogenesis and for the elongation of the flagellar filament by facilitating polymerization of the flagellin monomers at the tip of growing filament. Forms a capping structure, which prevents flagellin subunits (transported through the central channel of the flagellum) from leaking out without polymerization at the distal end.</text>
</comment>
<gene>
    <name evidence="8" type="ORF">FHR75_000466</name>
</gene>
<dbReference type="PANTHER" id="PTHR30288">
    <property type="entry name" value="FLAGELLAR CAP/ASSEMBLY PROTEIN FLID"/>
    <property type="match status" value="1"/>
</dbReference>
<dbReference type="GO" id="GO:0071973">
    <property type="term" value="P:bacterial-type flagellum-dependent cell motility"/>
    <property type="evidence" value="ECO:0007669"/>
    <property type="project" value="TreeGrafter"/>
</dbReference>
<keyword evidence="3" id="KW-0175">Coiled coil</keyword>
<comment type="subcellular location">
    <subcellularLocation>
        <location evidence="5">Secreted</location>
    </subcellularLocation>
    <subcellularLocation>
        <location evidence="5">Bacterial flagellum</location>
    </subcellularLocation>
</comment>
<dbReference type="InterPro" id="IPR040026">
    <property type="entry name" value="FliD"/>
</dbReference>
<keyword evidence="4 5" id="KW-0975">Bacterial flagellum</keyword>
<comment type="caution">
    <text evidence="8">The sequence shown here is derived from an EMBL/GenBank/DDBJ whole genome shotgun (WGS) entry which is preliminary data.</text>
</comment>
<dbReference type="Pfam" id="PF07195">
    <property type="entry name" value="FliD_C"/>
    <property type="match status" value="1"/>
</dbReference>
<feature type="domain" description="Flagellar hook-associated protein 2 C-terminal" evidence="7">
    <location>
        <begin position="234"/>
        <end position="478"/>
    </location>
</feature>
<sequence>MASISSAVDGLVSGLDTSSIISSLIAVDGSAQTRMKSSVSSAQLKVTAYQSVNTKVAALQTAAEALQKAATWTPVKATSSSDAVTVTAGSTAKAASLDVTVAETAAARTVVTDPFTVTPNGDLRATLGFPVDVVRSDGTYVTIKPNAGSLDDILGAINDAANSGIKAVAIRVGTDQYRLQITSTKTGEGAGDFRILDHGGRADSTGNLTVENWNPVTKLGGINDRSGTTATATARDAKVYLGPGTSVPVTSSTNTFSELLPGVTVTVGKVSATPATVSVAPDSSAVAASVQALVDAANAALKDIALQSRSGSVGTDGKITGGGLLRGDSTLRALRSQVLEAVTSAVGNPSTSAATFGLQSTREGELTFDKAKFLDAYAKDPASIQGFVASKSLPALPNPGNANPAPVRPEGLAERLARVAKGASDSVSGTISSAIAGQSSSISDLNKRISDWDTRLAAKKVQYQKYYGALEVSLGKLKSQSTWLSGQLAGLG</sequence>
<reference evidence="8 9" key="1">
    <citation type="submission" date="2020-08" db="EMBL/GenBank/DDBJ databases">
        <title>The Agave Microbiome: Exploring the role of microbial communities in plant adaptations to desert environments.</title>
        <authorList>
            <person name="Partida-Martinez L.P."/>
        </authorList>
    </citation>
    <scope>NUCLEOTIDE SEQUENCE [LARGE SCALE GENOMIC DNA]</scope>
    <source>
        <strain evidence="8 9">AS2.23</strain>
    </source>
</reference>
<organism evidence="8 9">
    <name type="scientific">Kineococcus radiotolerans</name>
    <dbReference type="NCBI Taxonomy" id="131568"/>
    <lineage>
        <taxon>Bacteria</taxon>
        <taxon>Bacillati</taxon>
        <taxon>Actinomycetota</taxon>
        <taxon>Actinomycetes</taxon>
        <taxon>Kineosporiales</taxon>
        <taxon>Kineosporiaceae</taxon>
        <taxon>Kineococcus</taxon>
    </lineage>
</organism>
<dbReference type="GO" id="GO:0005576">
    <property type="term" value="C:extracellular region"/>
    <property type="evidence" value="ECO:0007669"/>
    <property type="project" value="UniProtKB-SubCell"/>
</dbReference>
<dbReference type="GO" id="GO:0007155">
    <property type="term" value="P:cell adhesion"/>
    <property type="evidence" value="ECO:0007669"/>
    <property type="project" value="InterPro"/>
</dbReference>
<dbReference type="PANTHER" id="PTHR30288:SF0">
    <property type="entry name" value="FLAGELLAR HOOK-ASSOCIATED PROTEIN 2"/>
    <property type="match status" value="1"/>
</dbReference>
<keyword evidence="8" id="KW-0282">Flagellum</keyword>
<accession>A0A7W4TIV3</accession>
<proteinExistence type="inferred from homology"/>
<name>A0A7W4TIV3_KINRA</name>
<dbReference type="GO" id="GO:0009421">
    <property type="term" value="C:bacterial-type flagellum filament cap"/>
    <property type="evidence" value="ECO:0007669"/>
    <property type="project" value="InterPro"/>
</dbReference>
<evidence type="ECO:0000256" key="2">
    <source>
        <dbReference type="ARBA" id="ARBA00011255"/>
    </source>
</evidence>
<dbReference type="RefSeq" id="WP_183390250.1">
    <property type="nucleotide sequence ID" value="NZ_JACHVY010000001.1"/>
</dbReference>
<evidence type="ECO:0000259" key="6">
    <source>
        <dbReference type="Pfam" id="PF02465"/>
    </source>
</evidence>
<evidence type="ECO:0000256" key="5">
    <source>
        <dbReference type="RuleBase" id="RU362066"/>
    </source>
</evidence>
<evidence type="ECO:0000313" key="8">
    <source>
        <dbReference type="EMBL" id="MBB2899678.1"/>
    </source>
</evidence>
<dbReference type="InterPro" id="IPR003481">
    <property type="entry name" value="FliD_N"/>
</dbReference>
<keyword evidence="8" id="KW-0966">Cell projection</keyword>
<evidence type="ECO:0000313" key="9">
    <source>
        <dbReference type="Proteomes" id="UP000533269"/>
    </source>
</evidence>
<dbReference type="Proteomes" id="UP000533269">
    <property type="component" value="Unassembled WGS sequence"/>
</dbReference>
<dbReference type="InterPro" id="IPR010809">
    <property type="entry name" value="FliD_C"/>
</dbReference>
<reference evidence="8 9" key="2">
    <citation type="submission" date="2020-08" db="EMBL/GenBank/DDBJ databases">
        <authorList>
            <person name="Partida-Martinez L."/>
            <person name="Huntemann M."/>
            <person name="Clum A."/>
            <person name="Wang J."/>
            <person name="Palaniappan K."/>
            <person name="Ritter S."/>
            <person name="Chen I.-M."/>
            <person name="Stamatis D."/>
            <person name="Reddy T."/>
            <person name="O'Malley R."/>
            <person name="Daum C."/>
            <person name="Shapiro N."/>
            <person name="Ivanova N."/>
            <person name="Kyrpides N."/>
            <person name="Woyke T."/>
        </authorList>
    </citation>
    <scope>NUCLEOTIDE SEQUENCE [LARGE SCALE GENOMIC DNA]</scope>
    <source>
        <strain evidence="8 9">AS2.23</strain>
    </source>
</reference>
<protein>
    <recommendedName>
        <fullName evidence="5">Flagellar hook-associated protein 2</fullName>
        <shortName evidence="5">HAP2</shortName>
    </recommendedName>
    <alternativeName>
        <fullName evidence="5">Flagellar cap protein</fullName>
    </alternativeName>
</protein>
<evidence type="ECO:0000256" key="4">
    <source>
        <dbReference type="ARBA" id="ARBA00023143"/>
    </source>
</evidence>
<keyword evidence="5" id="KW-0964">Secreted</keyword>
<dbReference type="AlphaFoldDB" id="A0A7W4TIV3"/>